<dbReference type="OrthoDB" id="3385386at2"/>
<sequence length="91" mass="10267">MNDPGNLPTAEPGTLLRLGPDDWSFGRDLTPGTHVDVVVAWLRTDLAHLSEEWMWVRGHQPQCDYPNVDLHPPCMELRVSVAALRRNARTP</sequence>
<organism evidence="1 2">
    <name type="scientific">Micromonospora arida</name>
    <dbReference type="NCBI Taxonomy" id="2203715"/>
    <lineage>
        <taxon>Bacteria</taxon>
        <taxon>Bacillati</taxon>
        <taxon>Actinomycetota</taxon>
        <taxon>Actinomycetes</taxon>
        <taxon>Micromonosporales</taxon>
        <taxon>Micromonosporaceae</taxon>
        <taxon>Micromonospora</taxon>
    </lineage>
</organism>
<gene>
    <name evidence="1" type="ORF">DLJ58_05405</name>
</gene>
<name>A0A3N9XHU8_9ACTN</name>
<keyword evidence="2" id="KW-1185">Reference proteome</keyword>
<protein>
    <submittedName>
        <fullName evidence="1">Uncharacterized protein</fullName>
    </submittedName>
</protein>
<dbReference type="Proteomes" id="UP000266889">
    <property type="component" value="Unassembled WGS sequence"/>
</dbReference>
<evidence type="ECO:0000313" key="2">
    <source>
        <dbReference type="Proteomes" id="UP000266889"/>
    </source>
</evidence>
<evidence type="ECO:0000313" key="1">
    <source>
        <dbReference type="EMBL" id="RQX12621.1"/>
    </source>
</evidence>
<comment type="caution">
    <text evidence="1">The sequence shown here is derived from an EMBL/GenBank/DDBJ whole genome shotgun (WGS) entry which is preliminary data.</text>
</comment>
<reference evidence="1 2" key="1">
    <citation type="submission" date="2018-05" db="EMBL/GenBank/DDBJ databases">
        <title>Micromonospora from Atacama Desert.</title>
        <authorList>
            <person name="Carro L."/>
            <person name="Goodfellow M."/>
            <person name="Klenk H.-P."/>
        </authorList>
    </citation>
    <scope>NUCLEOTIDE SEQUENCE [LARGE SCALE GENOMIC DNA]</scope>
    <source>
        <strain evidence="1 2">LB32</strain>
    </source>
</reference>
<dbReference type="RefSeq" id="WP_124854142.1">
    <property type="nucleotide sequence ID" value="NZ_QGSY01000110.1"/>
</dbReference>
<dbReference type="AlphaFoldDB" id="A0A3N9XHU8"/>
<accession>A0A3N9XHU8</accession>
<proteinExistence type="predicted"/>
<dbReference type="EMBL" id="QGSY01000110">
    <property type="protein sequence ID" value="RQX12621.1"/>
    <property type="molecule type" value="Genomic_DNA"/>
</dbReference>